<dbReference type="EMBL" id="MT740726">
    <property type="protein sequence ID" value="QMV32413.1"/>
    <property type="molecule type" value="Genomic_DNA"/>
</dbReference>
<reference evidence="1 2" key="1">
    <citation type="submission" date="2020-07" db="EMBL/GenBank/DDBJ databases">
        <title>Ralstonia phages.</title>
        <authorList>
            <person name="Trotereau A."/>
            <person name="Boyer C."/>
            <person name="Torres-Barcelo C."/>
        </authorList>
    </citation>
    <scope>NUCLEOTIDE SEQUENCE [LARGE SCALE GENOMIC DNA]</scope>
</reference>
<name>A0A7G5B7Z0_9CAUD</name>
<proteinExistence type="predicted"/>
<dbReference type="Proteomes" id="UP000515258">
    <property type="component" value="Segment"/>
</dbReference>
<evidence type="ECO:0000313" key="1">
    <source>
        <dbReference type="EMBL" id="QMV32413.1"/>
    </source>
</evidence>
<organism evidence="1 2">
    <name type="scientific">Ralstonia phage Albius</name>
    <dbReference type="NCBI Taxonomy" id="2759712"/>
    <lineage>
        <taxon>Viruses</taxon>
        <taxon>Duplodnaviria</taxon>
        <taxon>Heunggongvirae</taxon>
        <taxon>Uroviricota</taxon>
        <taxon>Caudoviricetes</taxon>
        <taxon>Rahariannevirus</taxon>
        <taxon>Rahariannevirus raharianne</taxon>
    </lineage>
</organism>
<accession>A0A7G5B7Z0</accession>
<sequence>MDVTIDNSVPTPSQRIIADANAEATATDSRGRTFTLRKPGPIAKLRFIEAMGESSSNPLWVGVVSQLMYVAAINGEPIATPRTKPEIEALYQRLDDDGLDAIAKALPGKFGIGGGEVSDEAVKKS</sequence>
<evidence type="ECO:0000313" key="2">
    <source>
        <dbReference type="Proteomes" id="UP000515258"/>
    </source>
</evidence>
<gene>
    <name evidence="1" type="ORF">U2_00038</name>
</gene>
<protein>
    <submittedName>
        <fullName evidence="1">Uncharacterized protein</fullName>
    </submittedName>
</protein>